<dbReference type="InterPro" id="IPR052179">
    <property type="entry name" value="DD-CPase-like"/>
</dbReference>
<proteinExistence type="predicted"/>
<dbReference type="RefSeq" id="WP_186375918.1">
    <property type="nucleotide sequence ID" value="NZ_LR213814.1"/>
</dbReference>
<dbReference type="InterPro" id="IPR003709">
    <property type="entry name" value="VanY-like_core_dom"/>
</dbReference>
<keyword evidence="4" id="KW-0378">Hydrolase</keyword>
<reference evidence="4 5" key="1">
    <citation type="submission" date="2019-01" db="EMBL/GenBank/DDBJ databases">
        <authorList>
            <person name="Brito A."/>
        </authorList>
    </citation>
    <scope>NUCLEOTIDE SEQUENCE [LARGE SCALE GENOMIC DNA]</scope>
    <source>
        <strain evidence="4">1</strain>
    </source>
</reference>
<evidence type="ECO:0000313" key="5">
    <source>
        <dbReference type="Proteomes" id="UP000320055"/>
    </source>
</evidence>
<dbReference type="InterPro" id="IPR058193">
    <property type="entry name" value="VanY/YodJ_core_dom"/>
</dbReference>
<evidence type="ECO:0000256" key="2">
    <source>
        <dbReference type="SAM" id="Phobius"/>
    </source>
</evidence>
<dbReference type="PANTHER" id="PTHR34385">
    <property type="entry name" value="D-ALANYL-D-ALANINE CARBOXYPEPTIDASE"/>
    <property type="match status" value="1"/>
</dbReference>
<feature type="region of interest" description="Disordered" evidence="1">
    <location>
        <begin position="1"/>
        <end position="21"/>
    </location>
</feature>
<dbReference type="PANTHER" id="PTHR34385:SF1">
    <property type="entry name" value="PEPTIDOGLYCAN L-ALANYL-D-GLUTAMATE ENDOPEPTIDASE CWLK"/>
    <property type="match status" value="1"/>
</dbReference>
<feature type="domain" description="D-alanyl-D-alanine carboxypeptidase-like core" evidence="3">
    <location>
        <begin position="115"/>
        <end position="244"/>
    </location>
</feature>
<keyword evidence="5" id="KW-1185">Reference proteome</keyword>
<evidence type="ECO:0000313" key="4">
    <source>
        <dbReference type="EMBL" id="VEP17116.1"/>
    </source>
</evidence>
<gene>
    <name evidence="4" type="ORF">H1P_550027</name>
</gene>
<dbReference type="Pfam" id="PF02557">
    <property type="entry name" value="VanY"/>
    <property type="match status" value="1"/>
</dbReference>
<dbReference type="Gene3D" id="3.30.1380.10">
    <property type="match status" value="1"/>
</dbReference>
<sequence>MIDDIPEATREPVETKTSSSSPFPLIVGSGLMIFAIAISSIWFFNRPTSSISQQPAPEVNPSENLPPETTETIPEPIPEAIETAETKIENVLGHLPYEEVSASDLVAITSDGSTRLHQTAAEKFRQMEADARAQGIKLAVISGFRSVETQNSLFFDVKEQRIQDTAKRAEVSAPPGYSEHHTGYAIDLGDANVPATHLSPKFEDTAAFKWLEQNAAKYSFELSFPRDNPQGISYEPWHWRFVGDRQSLETFYKARNLQ</sequence>
<dbReference type="CDD" id="cd14852">
    <property type="entry name" value="LD-carboxypeptidase"/>
    <property type="match status" value="1"/>
</dbReference>
<dbReference type="EMBL" id="CAACVJ010000501">
    <property type="protein sequence ID" value="VEP17116.1"/>
    <property type="molecule type" value="Genomic_DNA"/>
</dbReference>
<dbReference type="AlphaFoldDB" id="A0A563W0A8"/>
<dbReference type="GO" id="GO:0004180">
    <property type="term" value="F:carboxypeptidase activity"/>
    <property type="evidence" value="ECO:0007669"/>
    <property type="project" value="UniProtKB-KW"/>
</dbReference>
<organism evidence="4 5">
    <name type="scientific">Hyella patelloides LEGE 07179</name>
    <dbReference type="NCBI Taxonomy" id="945734"/>
    <lineage>
        <taxon>Bacteria</taxon>
        <taxon>Bacillati</taxon>
        <taxon>Cyanobacteriota</taxon>
        <taxon>Cyanophyceae</taxon>
        <taxon>Pleurocapsales</taxon>
        <taxon>Hyellaceae</taxon>
        <taxon>Hyella</taxon>
    </lineage>
</organism>
<accession>A0A563W0A8</accession>
<keyword evidence="2" id="KW-0812">Transmembrane</keyword>
<evidence type="ECO:0000259" key="3">
    <source>
        <dbReference type="Pfam" id="PF02557"/>
    </source>
</evidence>
<keyword evidence="4" id="KW-0121">Carboxypeptidase</keyword>
<keyword evidence="2" id="KW-1133">Transmembrane helix</keyword>
<feature type="transmembrane region" description="Helical" evidence="2">
    <location>
        <begin position="23"/>
        <end position="44"/>
    </location>
</feature>
<dbReference type="InterPro" id="IPR009045">
    <property type="entry name" value="Zn_M74/Hedgehog-like"/>
</dbReference>
<keyword evidence="4" id="KW-0645">Protease</keyword>
<protein>
    <submittedName>
        <fullName evidence="4">D-alanyl-D-alanine carboxypeptidase</fullName>
    </submittedName>
</protein>
<feature type="region of interest" description="Disordered" evidence="1">
    <location>
        <begin position="51"/>
        <end position="73"/>
    </location>
</feature>
<keyword evidence="2" id="KW-0472">Membrane</keyword>
<dbReference type="Proteomes" id="UP000320055">
    <property type="component" value="Unassembled WGS sequence"/>
</dbReference>
<name>A0A563W0A8_9CYAN</name>
<dbReference type="GO" id="GO:0006508">
    <property type="term" value="P:proteolysis"/>
    <property type="evidence" value="ECO:0007669"/>
    <property type="project" value="InterPro"/>
</dbReference>
<evidence type="ECO:0000256" key="1">
    <source>
        <dbReference type="SAM" id="MobiDB-lite"/>
    </source>
</evidence>
<dbReference type="SUPFAM" id="SSF55166">
    <property type="entry name" value="Hedgehog/DD-peptidase"/>
    <property type="match status" value="1"/>
</dbReference>